<dbReference type="SUPFAM" id="SSF47781">
    <property type="entry name" value="RuvA domain 2-like"/>
    <property type="match status" value="1"/>
</dbReference>
<dbReference type="SMART" id="SM00532">
    <property type="entry name" value="LIGANc"/>
    <property type="match status" value="1"/>
</dbReference>
<reference evidence="19" key="1">
    <citation type="submission" date="2016-11" db="EMBL/GenBank/DDBJ databases">
        <authorList>
            <person name="Varghese N."/>
            <person name="Submissions S."/>
        </authorList>
    </citation>
    <scope>NUCLEOTIDE SEQUENCE [LARGE SCALE GENOMIC DNA]</scope>
    <source>
        <strain evidence="19">DSM 11792</strain>
    </source>
</reference>
<dbReference type="FunFam" id="1.10.150.20:FF:000007">
    <property type="entry name" value="DNA ligase"/>
    <property type="match status" value="1"/>
</dbReference>
<evidence type="ECO:0000256" key="11">
    <source>
        <dbReference type="ARBA" id="ARBA00023204"/>
    </source>
</evidence>
<evidence type="ECO:0000256" key="6">
    <source>
        <dbReference type="ARBA" id="ARBA00022723"/>
    </source>
</evidence>
<dbReference type="PROSITE" id="PS01056">
    <property type="entry name" value="DNA_LIGASE_N2"/>
    <property type="match status" value="1"/>
</dbReference>
<dbReference type="SUPFAM" id="SSF52113">
    <property type="entry name" value="BRCT domain"/>
    <property type="match status" value="1"/>
</dbReference>
<dbReference type="Gene3D" id="3.30.470.30">
    <property type="entry name" value="DNA ligase/mRNA capping enzyme"/>
    <property type="match status" value="1"/>
</dbReference>
<dbReference type="InterPro" id="IPR003583">
    <property type="entry name" value="Hlx-hairpin-Hlx_DNA-bd_motif"/>
</dbReference>
<feature type="active site" description="N6-AMP-lysine intermediate" evidence="15">
    <location>
        <position position="118"/>
    </location>
</feature>
<dbReference type="Gene3D" id="2.40.50.140">
    <property type="entry name" value="Nucleic acid-binding proteins"/>
    <property type="match status" value="1"/>
</dbReference>
<keyword evidence="12 15" id="KW-0464">Manganese</keyword>
<dbReference type="NCBIfam" id="TIGR00575">
    <property type="entry name" value="dnlj"/>
    <property type="match status" value="1"/>
</dbReference>
<dbReference type="InterPro" id="IPR004150">
    <property type="entry name" value="NAD_DNA_ligase_OB"/>
</dbReference>
<keyword evidence="19" id="KW-1185">Reference proteome</keyword>
<dbReference type="GO" id="GO:0006281">
    <property type="term" value="P:DNA repair"/>
    <property type="evidence" value="ECO:0007669"/>
    <property type="project" value="UniProtKB-KW"/>
</dbReference>
<feature type="binding site" evidence="15">
    <location>
        <position position="411"/>
    </location>
    <ligand>
        <name>Zn(2+)</name>
        <dbReference type="ChEBI" id="CHEBI:29105"/>
    </ligand>
</feature>
<evidence type="ECO:0000256" key="8">
    <source>
        <dbReference type="ARBA" id="ARBA00022833"/>
    </source>
</evidence>
<dbReference type="GO" id="GO:0046872">
    <property type="term" value="F:metal ion binding"/>
    <property type="evidence" value="ECO:0007669"/>
    <property type="project" value="UniProtKB-KW"/>
</dbReference>
<feature type="domain" description="BRCT" evidence="17">
    <location>
        <begin position="590"/>
        <end position="668"/>
    </location>
</feature>
<keyword evidence="4 15" id="KW-0436">Ligase</keyword>
<dbReference type="SMART" id="SM00292">
    <property type="entry name" value="BRCT"/>
    <property type="match status" value="1"/>
</dbReference>
<dbReference type="AlphaFoldDB" id="A0A1M5AQP1"/>
<dbReference type="GO" id="GO:0005829">
    <property type="term" value="C:cytosol"/>
    <property type="evidence" value="ECO:0007669"/>
    <property type="project" value="TreeGrafter"/>
</dbReference>
<dbReference type="RefSeq" id="WP_073165698.1">
    <property type="nucleotide sequence ID" value="NZ_FQUW01000023.1"/>
</dbReference>
<feature type="binding site" evidence="15">
    <location>
        <position position="431"/>
    </location>
    <ligand>
        <name>Zn(2+)</name>
        <dbReference type="ChEBI" id="CHEBI:29105"/>
    </ligand>
</feature>
<evidence type="ECO:0000256" key="14">
    <source>
        <dbReference type="ARBA" id="ARBA00060881"/>
    </source>
</evidence>
<dbReference type="InterPro" id="IPR001357">
    <property type="entry name" value="BRCT_dom"/>
</dbReference>
<dbReference type="InterPro" id="IPR010994">
    <property type="entry name" value="RuvA_2-like"/>
</dbReference>
<dbReference type="FunFam" id="1.10.150.20:FF:000006">
    <property type="entry name" value="DNA ligase"/>
    <property type="match status" value="1"/>
</dbReference>
<dbReference type="EMBL" id="FQUW01000023">
    <property type="protein sequence ID" value="SHF32578.1"/>
    <property type="molecule type" value="Genomic_DNA"/>
</dbReference>
<dbReference type="Pfam" id="PF14520">
    <property type="entry name" value="HHH_5"/>
    <property type="match status" value="1"/>
</dbReference>
<feature type="binding site" evidence="15">
    <location>
        <position position="174"/>
    </location>
    <ligand>
        <name>NAD(+)</name>
        <dbReference type="ChEBI" id="CHEBI:57540"/>
    </ligand>
</feature>
<dbReference type="Pfam" id="PF03119">
    <property type="entry name" value="DNA_ligase_ZBD"/>
    <property type="match status" value="1"/>
</dbReference>
<evidence type="ECO:0000256" key="5">
    <source>
        <dbReference type="ARBA" id="ARBA00022705"/>
    </source>
</evidence>
<proteinExistence type="inferred from homology"/>
<evidence type="ECO:0000313" key="18">
    <source>
        <dbReference type="EMBL" id="SHF32578.1"/>
    </source>
</evidence>
<dbReference type="GO" id="GO:0006260">
    <property type="term" value="P:DNA replication"/>
    <property type="evidence" value="ECO:0007669"/>
    <property type="project" value="UniProtKB-KW"/>
</dbReference>
<dbReference type="InterPro" id="IPR013839">
    <property type="entry name" value="DNAligase_adenylation"/>
</dbReference>
<dbReference type="InterPro" id="IPR036420">
    <property type="entry name" value="BRCT_dom_sf"/>
</dbReference>
<dbReference type="Gene3D" id="1.10.287.610">
    <property type="entry name" value="Helix hairpin bin"/>
    <property type="match status" value="1"/>
</dbReference>
<keyword evidence="10 15" id="KW-0520">NAD</keyword>
<evidence type="ECO:0000256" key="10">
    <source>
        <dbReference type="ARBA" id="ARBA00023027"/>
    </source>
</evidence>
<dbReference type="CDD" id="cd17748">
    <property type="entry name" value="BRCT_DNA_ligase_like"/>
    <property type="match status" value="1"/>
</dbReference>
<dbReference type="EC" id="6.5.1.2" evidence="2 15"/>
<gene>
    <name evidence="15" type="primary">ligA</name>
    <name evidence="18" type="ORF">SAMN02745218_01971</name>
</gene>
<evidence type="ECO:0000256" key="15">
    <source>
        <dbReference type="HAMAP-Rule" id="MF_01588"/>
    </source>
</evidence>
<organism evidence="18 19">
    <name type="scientific">Desulfofundulus australicus DSM 11792</name>
    <dbReference type="NCBI Taxonomy" id="1121425"/>
    <lineage>
        <taxon>Bacteria</taxon>
        <taxon>Bacillati</taxon>
        <taxon>Bacillota</taxon>
        <taxon>Clostridia</taxon>
        <taxon>Eubacteriales</taxon>
        <taxon>Peptococcaceae</taxon>
        <taxon>Desulfofundulus</taxon>
    </lineage>
</organism>
<keyword evidence="5 15" id="KW-0235">DNA replication</keyword>
<dbReference type="FunFam" id="2.40.50.140:FF:000012">
    <property type="entry name" value="DNA ligase"/>
    <property type="match status" value="1"/>
</dbReference>
<keyword evidence="8 15" id="KW-0862">Zinc</keyword>
<dbReference type="Pfam" id="PF12826">
    <property type="entry name" value="HHH_2"/>
    <property type="match status" value="1"/>
</dbReference>
<feature type="binding site" evidence="15">
    <location>
        <position position="116"/>
    </location>
    <ligand>
        <name>NAD(+)</name>
        <dbReference type="ChEBI" id="CHEBI:57540"/>
    </ligand>
</feature>
<evidence type="ECO:0000256" key="4">
    <source>
        <dbReference type="ARBA" id="ARBA00022598"/>
    </source>
</evidence>
<comment type="cofactor">
    <cofactor evidence="15">
        <name>Mg(2+)</name>
        <dbReference type="ChEBI" id="CHEBI:18420"/>
    </cofactor>
    <cofactor evidence="15">
        <name>Mn(2+)</name>
        <dbReference type="ChEBI" id="CHEBI:29035"/>
    </cofactor>
</comment>
<dbReference type="SUPFAM" id="SSF50249">
    <property type="entry name" value="Nucleic acid-binding proteins"/>
    <property type="match status" value="1"/>
</dbReference>
<feature type="binding site" evidence="15">
    <location>
        <position position="426"/>
    </location>
    <ligand>
        <name>Zn(2+)</name>
        <dbReference type="ChEBI" id="CHEBI:29105"/>
    </ligand>
</feature>
<evidence type="ECO:0000256" key="13">
    <source>
        <dbReference type="ARBA" id="ARBA00034005"/>
    </source>
</evidence>
<feature type="binding site" evidence="15">
    <location>
        <position position="408"/>
    </location>
    <ligand>
        <name>Zn(2+)</name>
        <dbReference type="ChEBI" id="CHEBI:29105"/>
    </ligand>
</feature>
<dbReference type="Pfam" id="PF01653">
    <property type="entry name" value="DNA_ligase_aden"/>
    <property type="match status" value="1"/>
</dbReference>
<dbReference type="GO" id="GO:0003677">
    <property type="term" value="F:DNA binding"/>
    <property type="evidence" value="ECO:0007669"/>
    <property type="project" value="InterPro"/>
</dbReference>
<dbReference type="InterPro" id="IPR012340">
    <property type="entry name" value="NA-bd_OB-fold"/>
</dbReference>
<dbReference type="GO" id="GO:0003911">
    <property type="term" value="F:DNA ligase (NAD+) activity"/>
    <property type="evidence" value="ECO:0007669"/>
    <property type="project" value="UniProtKB-UniRule"/>
</dbReference>
<dbReference type="PROSITE" id="PS50172">
    <property type="entry name" value="BRCT"/>
    <property type="match status" value="1"/>
</dbReference>
<keyword evidence="6 15" id="KW-0479">Metal-binding</keyword>
<dbReference type="Pfam" id="PF03120">
    <property type="entry name" value="OB_DNA_ligase"/>
    <property type="match status" value="1"/>
</dbReference>
<dbReference type="Gene3D" id="3.40.50.10190">
    <property type="entry name" value="BRCT domain"/>
    <property type="match status" value="1"/>
</dbReference>
<dbReference type="Pfam" id="PF22745">
    <property type="entry name" value="Nlig-Ia"/>
    <property type="match status" value="1"/>
</dbReference>
<dbReference type="PANTHER" id="PTHR23389:SF9">
    <property type="entry name" value="DNA LIGASE"/>
    <property type="match status" value="1"/>
</dbReference>
<dbReference type="FunFam" id="3.30.470.30:FF:000001">
    <property type="entry name" value="DNA ligase"/>
    <property type="match status" value="1"/>
</dbReference>
<comment type="similarity">
    <text evidence="14 15">Belongs to the NAD-dependent DNA ligase family. LigA subfamily.</text>
</comment>
<evidence type="ECO:0000256" key="7">
    <source>
        <dbReference type="ARBA" id="ARBA00022763"/>
    </source>
</evidence>
<feature type="binding site" evidence="15">
    <location>
        <position position="314"/>
    </location>
    <ligand>
        <name>NAD(+)</name>
        <dbReference type="ChEBI" id="CHEBI:57540"/>
    </ligand>
</feature>
<evidence type="ECO:0000256" key="16">
    <source>
        <dbReference type="RuleBase" id="RU000618"/>
    </source>
</evidence>
<feature type="binding site" evidence="15">
    <location>
        <position position="139"/>
    </location>
    <ligand>
        <name>NAD(+)</name>
        <dbReference type="ChEBI" id="CHEBI:57540"/>
    </ligand>
</feature>
<name>A0A1M5AQP1_9FIRM</name>
<accession>A0A1M5AQP1</accession>
<keyword evidence="11 15" id="KW-0234">DNA repair</keyword>
<evidence type="ECO:0000256" key="12">
    <source>
        <dbReference type="ARBA" id="ARBA00023211"/>
    </source>
</evidence>
<evidence type="ECO:0000256" key="3">
    <source>
        <dbReference type="ARBA" id="ARBA00013308"/>
    </source>
</evidence>
<dbReference type="NCBIfam" id="NF005932">
    <property type="entry name" value="PRK07956.1"/>
    <property type="match status" value="1"/>
</dbReference>
<dbReference type="SUPFAM" id="SSF56091">
    <property type="entry name" value="DNA ligase/mRNA capping enzyme, catalytic domain"/>
    <property type="match status" value="1"/>
</dbReference>
<dbReference type="PANTHER" id="PTHR23389">
    <property type="entry name" value="CHROMOSOME TRANSMISSION FIDELITY FACTOR 18"/>
    <property type="match status" value="1"/>
</dbReference>
<dbReference type="FunFam" id="3.40.50.10190:FF:000054">
    <property type="entry name" value="DNA ligase"/>
    <property type="match status" value="1"/>
</dbReference>
<dbReference type="SMART" id="SM00278">
    <property type="entry name" value="HhH1"/>
    <property type="match status" value="3"/>
</dbReference>
<feature type="binding site" evidence="15">
    <location>
        <begin position="36"/>
        <end position="40"/>
    </location>
    <ligand>
        <name>NAD(+)</name>
        <dbReference type="ChEBI" id="CHEBI:57540"/>
    </ligand>
</feature>
<dbReference type="Pfam" id="PF00533">
    <property type="entry name" value="BRCT"/>
    <property type="match status" value="1"/>
</dbReference>
<dbReference type="PIRSF" id="PIRSF001604">
    <property type="entry name" value="LigA"/>
    <property type="match status" value="1"/>
</dbReference>
<dbReference type="FunFam" id="1.10.287.610:FF:000002">
    <property type="entry name" value="DNA ligase"/>
    <property type="match status" value="1"/>
</dbReference>
<dbReference type="InterPro" id="IPR001679">
    <property type="entry name" value="DNA_ligase"/>
</dbReference>
<dbReference type="OrthoDB" id="9759736at2"/>
<feature type="binding site" evidence="15">
    <location>
        <begin position="85"/>
        <end position="86"/>
    </location>
    <ligand>
        <name>NAD(+)</name>
        <dbReference type="ChEBI" id="CHEBI:57540"/>
    </ligand>
</feature>
<sequence length="668" mass="74744">MDSALEKARRRIEELRREIEYHNYRYYVLDDPAISDERYDALMRELIKLESKYPSLVTPDSPSQRVGGKPREGFATVRHRIPMLSLANAFDQGELRDFDRRVRSSLPGERVEYVVELKIDGLAVSLRYENGLLVAGATRGDGETGEDVTANLKTIRAVPLRLRQTVPLLEVRGEVYMSKDAFRHLNEAREEAGEPLFANPRNAAAGSLRQLDPAVTASRQLSIFAYGLGEVEGVDVRTHAEVLSLLREMGFPVNPHYRLLPDIEAVIDYCSRWQEERFNLPYVIDGLVIKVNSLEQQARLGATMKSPRWAVAFKFPAEQARTRVQDIILRVGRTGVLTPTAILKPVRLAGTTVSRATLHNEDIIREKDIRIGDMVIVQKAGDIIPEVVAVIPEERTGDEKPFVMPHHCPECGAKVVRPPGEVATRCTNIACPARLREGLLHFVSRNAMDIAGLGPAVIGQLLAAGLVRDPADLYALRLEDLVPLERLGKKSAQNLLEAIEKSKSNPLYRLIFALGIRHVGERAARILARRFGSLDRLCRATREELLAIPEIGPKIADSILTFFAQEQNRRVLEKLVAAGVNIREEVVDEPGYKPLAGKVFVLTGTLEHFTRQEARELIERLGGRVSSSVSRKTDYVVVGEEPGSKYERALALGIPILREEDFRRLVQD</sequence>
<keyword evidence="9 15" id="KW-0460">Magnesium</keyword>
<dbReference type="Proteomes" id="UP000184196">
    <property type="component" value="Unassembled WGS sequence"/>
</dbReference>
<dbReference type="Gene3D" id="1.10.150.20">
    <property type="entry name" value="5' to 3' exonuclease, C-terminal subdomain"/>
    <property type="match status" value="2"/>
</dbReference>
<evidence type="ECO:0000256" key="2">
    <source>
        <dbReference type="ARBA" id="ARBA00012722"/>
    </source>
</evidence>
<dbReference type="InterPro" id="IPR004149">
    <property type="entry name" value="Znf_DNAligase_C4"/>
</dbReference>
<dbReference type="Gene3D" id="6.20.10.30">
    <property type="match status" value="1"/>
</dbReference>
<keyword evidence="7 15" id="KW-0227">DNA damage</keyword>
<dbReference type="InterPro" id="IPR033136">
    <property type="entry name" value="DNA_ligase_CS"/>
</dbReference>
<dbReference type="PROSITE" id="PS01055">
    <property type="entry name" value="DNA_LIGASE_N1"/>
    <property type="match status" value="1"/>
</dbReference>
<evidence type="ECO:0000313" key="19">
    <source>
        <dbReference type="Proteomes" id="UP000184196"/>
    </source>
</evidence>
<evidence type="ECO:0000256" key="9">
    <source>
        <dbReference type="ARBA" id="ARBA00022842"/>
    </source>
</evidence>
<dbReference type="InterPro" id="IPR041663">
    <property type="entry name" value="DisA/LigA_HHH"/>
</dbReference>
<comment type="function">
    <text evidence="1 15">DNA ligase that catalyzes the formation of phosphodiester linkages between 5'-phosphoryl and 3'-hydroxyl groups in double-stranded DNA using NAD as a coenzyme and as the energy source for the reaction. It is essential for DNA replication and repair of damaged DNA.</text>
</comment>
<dbReference type="CDD" id="cd00114">
    <property type="entry name" value="LIGANc"/>
    <property type="match status" value="1"/>
</dbReference>
<dbReference type="InterPro" id="IPR013840">
    <property type="entry name" value="DNAligase_N"/>
</dbReference>
<evidence type="ECO:0000256" key="1">
    <source>
        <dbReference type="ARBA" id="ARBA00004067"/>
    </source>
</evidence>
<dbReference type="InterPro" id="IPR018239">
    <property type="entry name" value="DNA_ligase_AS"/>
</dbReference>
<feature type="binding site" evidence="15">
    <location>
        <position position="290"/>
    </location>
    <ligand>
        <name>NAD(+)</name>
        <dbReference type="ChEBI" id="CHEBI:57540"/>
    </ligand>
</feature>
<protein>
    <recommendedName>
        <fullName evidence="3 15">DNA ligase</fullName>
        <ecNumber evidence="2 15">6.5.1.2</ecNumber>
    </recommendedName>
    <alternativeName>
        <fullName evidence="15">Polydeoxyribonucleotide synthase [NAD(+)]</fullName>
    </alternativeName>
</protein>
<evidence type="ECO:0000259" key="17">
    <source>
        <dbReference type="PROSITE" id="PS50172"/>
    </source>
</evidence>
<comment type="catalytic activity">
    <reaction evidence="13 15 16">
        <text>NAD(+) + (deoxyribonucleotide)n-3'-hydroxyl + 5'-phospho-(deoxyribonucleotide)m = (deoxyribonucleotide)n+m + AMP + beta-nicotinamide D-nucleotide.</text>
        <dbReference type="EC" id="6.5.1.2"/>
    </reaction>
</comment>
<dbReference type="HAMAP" id="MF_01588">
    <property type="entry name" value="DNA_ligase_A"/>
    <property type="match status" value="1"/>
</dbReference>